<proteinExistence type="predicted"/>
<organism evidence="6 7">
    <name type="scientific">Archangium gephyra</name>
    <dbReference type="NCBI Taxonomy" id="48"/>
    <lineage>
        <taxon>Bacteria</taxon>
        <taxon>Pseudomonadati</taxon>
        <taxon>Myxococcota</taxon>
        <taxon>Myxococcia</taxon>
        <taxon>Myxococcales</taxon>
        <taxon>Cystobacterineae</taxon>
        <taxon>Archangiaceae</taxon>
        <taxon>Archangium</taxon>
    </lineage>
</organism>
<dbReference type="PANTHER" id="PTHR31609:SF1">
    <property type="entry name" value="CARBOHYDRATE DEACETYLASE"/>
    <property type="match status" value="1"/>
</dbReference>
<keyword evidence="5" id="KW-0119">Carbohydrate metabolism</keyword>
<gene>
    <name evidence="6" type="ORF">ATI61_103596</name>
</gene>
<dbReference type="GO" id="GO:0016787">
    <property type="term" value="F:hydrolase activity"/>
    <property type="evidence" value="ECO:0007669"/>
    <property type="project" value="UniProtKB-KW"/>
</dbReference>
<keyword evidence="7" id="KW-1185">Reference proteome</keyword>
<name>A0ABX9K7F5_9BACT</name>
<protein>
    <submittedName>
        <fullName evidence="6">Glycoside hydrolase/deacetylase ChbG (UPF0249 family)</fullName>
    </submittedName>
</protein>
<dbReference type="InterPro" id="IPR006879">
    <property type="entry name" value="YdjC-like"/>
</dbReference>
<comment type="caution">
    <text evidence="6">The sequence shown here is derived from an EMBL/GenBank/DDBJ whole genome shotgun (WGS) entry which is preliminary data.</text>
</comment>
<evidence type="ECO:0000313" key="6">
    <source>
        <dbReference type="EMBL" id="REG34687.1"/>
    </source>
</evidence>
<dbReference type="SUPFAM" id="SSF88713">
    <property type="entry name" value="Glycoside hydrolase/deacetylase"/>
    <property type="match status" value="1"/>
</dbReference>
<evidence type="ECO:0000256" key="3">
    <source>
        <dbReference type="ARBA" id="ARBA00022801"/>
    </source>
</evidence>
<evidence type="ECO:0000256" key="4">
    <source>
        <dbReference type="ARBA" id="ARBA00022842"/>
    </source>
</evidence>
<keyword evidence="2" id="KW-0479">Metal-binding</keyword>
<keyword evidence="4" id="KW-0460">Magnesium</keyword>
<dbReference type="Gene3D" id="3.20.20.370">
    <property type="entry name" value="Glycoside hydrolase/deacetylase"/>
    <property type="match status" value="1"/>
</dbReference>
<dbReference type="PANTHER" id="PTHR31609">
    <property type="entry name" value="YDJC DEACETYLASE FAMILY MEMBER"/>
    <property type="match status" value="1"/>
</dbReference>
<keyword evidence="3 6" id="KW-0378">Hydrolase</keyword>
<dbReference type="Pfam" id="PF04794">
    <property type="entry name" value="YdjC"/>
    <property type="match status" value="1"/>
</dbReference>
<dbReference type="Proteomes" id="UP000256345">
    <property type="component" value="Unassembled WGS sequence"/>
</dbReference>
<evidence type="ECO:0000313" key="7">
    <source>
        <dbReference type="Proteomes" id="UP000256345"/>
    </source>
</evidence>
<comment type="cofactor">
    <cofactor evidence="1">
        <name>Mg(2+)</name>
        <dbReference type="ChEBI" id="CHEBI:18420"/>
    </cofactor>
</comment>
<dbReference type="InterPro" id="IPR011330">
    <property type="entry name" value="Glyco_hydro/deAcase_b/a-brl"/>
</dbReference>
<dbReference type="EMBL" id="QUMU01000003">
    <property type="protein sequence ID" value="REG34687.1"/>
    <property type="molecule type" value="Genomic_DNA"/>
</dbReference>
<evidence type="ECO:0000256" key="1">
    <source>
        <dbReference type="ARBA" id="ARBA00001946"/>
    </source>
</evidence>
<evidence type="ECO:0000256" key="2">
    <source>
        <dbReference type="ARBA" id="ARBA00022723"/>
    </source>
</evidence>
<evidence type="ECO:0000256" key="5">
    <source>
        <dbReference type="ARBA" id="ARBA00023277"/>
    </source>
</evidence>
<sequence length="306" mass="32654">MARRASATRRAATDSAVGRARTRLVVNADDLGLHPALDAGIFRAHREGIVTSATVLVSGPSAPEAVPEARKRGLALGVHLAFCTRLPPAAPASHVPTMAPEGRLRGSWADFARAWLTGQVRREELELELAAQVRRARELGAEVDHLDGHQHLHLLPGVRPLVEALALREGLPLRWPDRLPRMSWLRAPGPAVKTSLLSLLARSAPGPRPGVRRVSAGGIFEAGQLTESALLSLLESLPPGDFELGCHPGEGRPHVPEDPAWTYGWQSELDALTSPRVRARLEQLGVELTTYGALAAAPSPAVASAT</sequence>
<accession>A0ABX9K7F5</accession>
<reference evidence="6 7" key="1">
    <citation type="submission" date="2018-08" db="EMBL/GenBank/DDBJ databases">
        <title>Genomic Encyclopedia of Archaeal and Bacterial Type Strains, Phase II (KMG-II): from individual species to whole genera.</title>
        <authorList>
            <person name="Goeker M."/>
        </authorList>
    </citation>
    <scope>NUCLEOTIDE SEQUENCE [LARGE SCALE GENOMIC DNA]</scope>
    <source>
        <strain evidence="6 7">DSM 2261</strain>
    </source>
</reference>